<feature type="compositionally biased region" description="Low complexity" evidence="1">
    <location>
        <begin position="15"/>
        <end position="26"/>
    </location>
</feature>
<feature type="transmembrane region" description="Helical" evidence="2">
    <location>
        <begin position="487"/>
        <end position="509"/>
    </location>
</feature>
<protein>
    <submittedName>
        <fullName evidence="3">Uncharacterized protein</fullName>
    </submittedName>
</protein>
<reference evidence="3 4" key="1">
    <citation type="submission" date="2014-04" db="EMBL/GenBank/DDBJ databases">
        <title>Evolutionary Origins and Diversification of the Mycorrhizal Mutualists.</title>
        <authorList>
            <consortium name="DOE Joint Genome Institute"/>
            <consortium name="Mycorrhizal Genomics Consortium"/>
            <person name="Kohler A."/>
            <person name="Kuo A."/>
            <person name="Nagy L.G."/>
            <person name="Floudas D."/>
            <person name="Copeland A."/>
            <person name="Barry K.W."/>
            <person name="Cichocki N."/>
            <person name="Veneault-Fourrey C."/>
            <person name="LaButti K."/>
            <person name="Lindquist E.A."/>
            <person name="Lipzen A."/>
            <person name="Lundell T."/>
            <person name="Morin E."/>
            <person name="Murat C."/>
            <person name="Riley R."/>
            <person name="Ohm R."/>
            <person name="Sun H."/>
            <person name="Tunlid A."/>
            <person name="Henrissat B."/>
            <person name="Grigoriev I.V."/>
            <person name="Hibbett D.S."/>
            <person name="Martin F."/>
        </authorList>
    </citation>
    <scope>NUCLEOTIDE SEQUENCE [LARGE SCALE GENOMIC DNA]</scope>
    <source>
        <strain evidence="3 4">MD-312</strain>
    </source>
</reference>
<evidence type="ECO:0000256" key="2">
    <source>
        <dbReference type="SAM" id="Phobius"/>
    </source>
</evidence>
<feature type="transmembrane region" description="Helical" evidence="2">
    <location>
        <begin position="368"/>
        <end position="388"/>
    </location>
</feature>
<organism evidence="3 4">
    <name type="scientific">Hydnomerulius pinastri MD-312</name>
    <dbReference type="NCBI Taxonomy" id="994086"/>
    <lineage>
        <taxon>Eukaryota</taxon>
        <taxon>Fungi</taxon>
        <taxon>Dikarya</taxon>
        <taxon>Basidiomycota</taxon>
        <taxon>Agaricomycotina</taxon>
        <taxon>Agaricomycetes</taxon>
        <taxon>Agaricomycetidae</taxon>
        <taxon>Boletales</taxon>
        <taxon>Boletales incertae sedis</taxon>
        <taxon>Leucogyrophana</taxon>
    </lineage>
</organism>
<name>A0A0C9WDN0_9AGAM</name>
<accession>A0A0C9WDN0</accession>
<sequence length="538" mass="60508">MDQEGTDLASISDNRSVSTTRTQSSSNLTLIGSQSSAKKPRIKGRSPFAPEQHERNTAKAIVKSEGLPPPSIQPLKRDFSPPAVNGWDRFVHPVGAVYFHQIGPRIRVLTDVDLVDEQNLVDISMCTSWLSQEAESNEIPSEGDDSIDLVLGISCPDPKLPDNWHCNYYFADHKKRLIFWLDEYSAGPILFNVEGAQEECHLKYALETQYWKHCEFYPNHRPFDSGPCKLLKGMLSYAITEVISSSSPLTPFTADDLTQMLDLVKSIEEEQSNEPNEHHTCVLARLMRTFTNLKFHNFHGQRGARMNADQSIYADGPKEGRGLFFHFWNIVLFGAPHEHAEQLRTIWVDHSLNLLRWKRFIATLSSEWLGFTTYSTVMLAVDVSFMAVPMPGVSERCVRIAFFAISLSTISAVGSIVMSVLLLGQNRGHAEKPVDQAAAFMNRMAQTPFGIEALAVMYSLPCALIMWGMLFFVVALSFLVFPTISAVSRIVILFAWIIVAVLALSPVWWRGELSARRLRNSASPASYLRMIVVDRKHK</sequence>
<feature type="transmembrane region" description="Helical" evidence="2">
    <location>
        <begin position="400"/>
        <end position="423"/>
    </location>
</feature>
<feature type="region of interest" description="Disordered" evidence="1">
    <location>
        <begin position="1"/>
        <end position="56"/>
    </location>
</feature>
<keyword evidence="2" id="KW-0812">Transmembrane</keyword>
<dbReference type="HOGENOM" id="CLU_015091_1_2_1"/>
<keyword evidence="2" id="KW-0472">Membrane</keyword>
<dbReference type="Proteomes" id="UP000053820">
    <property type="component" value="Unassembled WGS sequence"/>
</dbReference>
<proteinExistence type="predicted"/>
<keyword evidence="4" id="KW-1185">Reference proteome</keyword>
<evidence type="ECO:0000313" key="4">
    <source>
        <dbReference type="Proteomes" id="UP000053820"/>
    </source>
</evidence>
<keyword evidence="2" id="KW-1133">Transmembrane helix</keyword>
<evidence type="ECO:0000256" key="1">
    <source>
        <dbReference type="SAM" id="MobiDB-lite"/>
    </source>
</evidence>
<dbReference type="EMBL" id="KN839852">
    <property type="protein sequence ID" value="KIJ63166.1"/>
    <property type="molecule type" value="Genomic_DNA"/>
</dbReference>
<feature type="transmembrane region" description="Helical" evidence="2">
    <location>
        <begin position="453"/>
        <end position="481"/>
    </location>
</feature>
<gene>
    <name evidence="3" type="ORF">HYDPIDRAFT_41421</name>
</gene>
<evidence type="ECO:0000313" key="3">
    <source>
        <dbReference type="EMBL" id="KIJ63166.1"/>
    </source>
</evidence>
<dbReference type="OrthoDB" id="2657661at2759"/>
<dbReference type="AlphaFoldDB" id="A0A0C9WDN0"/>
<feature type="compositionally biased region" description="Polar residues" evidence="1">
    <location>
        <begin position="27"/>
        <end position="37"/>
    </location>
</feature>